<comment type="caution">
    <text evidence="1">The sequence shown here is derived from an EMBL/GenBank/DDBJ whole genome shotgun (WGS) entry which is preliminary data.</text>
</comment>
<accession>X1KFJ3</accession>
<feature type="non-terminal residue" evidence="1">
    <location>
        <position position="1"/>
    </location>
</feature>
<gene>
    <name evidence="1" type="ORF">S03H2_64710</name>
</gene>
<dbReference type="EMBL" id="BARU01042067">
    <property type="protein sequence ID" value="GAH80833.1"/>
    <property type="molecule type" value="Genomic_DNA"/>
</dbReference>
<sequence length="213" mass="25190">EIRQIMKNVGLDESQIDLLFITLYKPYDESMCRDLYLRGILNKPSLFHRLRQLGYTDTRIEEMIQTYPAIPGPGDLFRLVAKEAFEPDIVKYYGYDEEFPAEQVKWLKAQGITEDWARKYWYAHWEPPSIQAGYEMLHRGVIDARELFDLYRTVEIPPFWRDKLTKIAYNPFTRVDVRRMHKAGVLSEAELLRAYMDVGYDAEKAGKMTEFTI</sequence>
<name>X1KFJ3_9ZZZZ</name>
<dbReference type="AlphaFoldDB" id="X1KFJ3"/>
<proteinExistence type="predicted"/>
<organism evidence="1">
    <name type="scientific">marine sediment metagenome</name>
    <dbReference type="NCBI Taxonomy" id="412755"/>
    <lineage>
        <taxon>unclassified sequences</taxon>
        <taxon>metagenomes</taxon>
        <taxon>ecological metagenomes</taxon>
    </lineage>
</organism>
<feature type="non-terminal residue" evidence="1">
    <location>
        <position position="213"/>
    </location>
</feature>
<protein>
    <submittedName>
        <fullName evidence="1">Uncharacterized protein</fullName>
    </submittedName>
</protein>
<reference evidence="1" key="1">
    <citation type="journal article" date="2014" name="Front. Microbiol.">
        <title>High frequency of phylogenetically diverse reductive dehalogenase-homologous genes in deep subseafloor sedimentary metagenomes.</title>
        <authorList>
            <person name="Kawai M."/>
            <person name="Futagami T."/>
            <person name="Toyoda A."/>
            <person name="Takaki Y."/>
            <person name="Nishi S."/>
            <person name="Hori S."/>
            <person name="Arai W."/>
            <person name="Tsubouchi T."/>
            <person name="Morono Y."/>
            <person name="Uchiyama I."/>
            <person name="Ito T."/>
            <person name="Fujiyama A."/>
            <person name="Inagaki F."/>
            <person name="Takami H."/>
        </authorList>
    </citation>
    <scope>NUCLEOTIDE SEQUENCE</scope>
    <source>
        <strain evidence="1">Expedition CK06-06</strain>
    </source>
</reference>
<evidence type="ECO:0000313" key="1">
    <source>
        <dbReference type="EMBL" id="GAH80833.1"/>
    </source>
</evidence>